<dbReference type="SUPFAM" id="SSF46689">
    <property type="entry name" value="Homeodomain-like"/>
    <property type="match status" value="1"/>
</dbReference>
<dbReference type="PROSITE" id="PS50977">
    <property type="entry name" value="HTH_TETR_2"/>
    <property type="match status" value="1"/>
</dbReference>
<proteinExistence type="predicted"/>
<keyword evidence="1 2" id="KW-0238">DNA-binding</keyword>
<dbReference type="EMBL" id="JPOS01000018">
    <property type="protein sequence ID" value="KGE88713.1"/>
    <property type="molecule type" value="Genomic_DNA"/>
</dbReference>
<evidence type="ECO:0000313" key="5">
    <source>
        <dbReference type="Proteomes" id="UP000029736"/>
    </source>
</evidence>
<dbReference type="InterPro" id="IPR009057">
    <property type="entry name" value="Homeodomain-like_sf"/>
</dbReference>
<comment type="caution">
    <text evidence="4">The sequence shown here is derived from an EMBL/GenBank/DDBJ whole genome shotgun (WGS) entry which is preliminary data.</text>
</comment>
<dbReference type="AlphaFoldDB" id="A0A098SAQ2"/>
<reference evidence="4 5" key="1">
    <citation type="journal article" date="2014" name="Int. J. Syst. Evol. Microbiol.">
        <title>Phaeodactylibacter xiamenensis gen. nov., sp. nov., a member of the family Saprospiraceae isolated from the marine alga Phaeodactylum tricornutum.</title>
        <authorList>
            <person name="Chen Z.Jr."/>
            <person name="Lei X."/>
            <person name="Lai Q."/>
            <person name="Li Y."/>
            <person name="Zhang B."/>
            <person name="Zhang J."/>
            <person name="Zhang H."/>
            <person name="Yang L."/>
            <person name="Zheng W."/>
            <person name="Tian Y."/>
            <person name="Yu Z."/>
            <person name="Xu H.Jr."/>
            <person name="Zheng T."/>
        </authorList>
    </citation>
    <scope>NUCLEOTIDE SEQUENCE [LARGE SCALE GENOMIC DNA]</scope>
    <source>
        <strain evidence="4 5">KD52</strain>
    </source>
</reference>
<keyword evidence="5" id="KW-1185">Reference proteome</keyword>
<protein>
    <submittedName>
        <fullName evidence="4">TetR family transcriptional regulator</fullName>
    </submittedName>
</protein>
<dbReference type="GO" id="GO:0003677">
    <property type="term" value="F:DNA binding"/>
    <property type="evidence" value="ECO:0007669"/>
    <property type="project" value="UniProtKB-UniRule"/>
</dbReference>
<evidence type="ECO:0000256" key="2">
    <source>
        <dbReference type="PROSITE-ProRule" id="PRU00335"/>
    </source>
</evidence>
<dbReference type="InterPro" id="IPR001647">
    <property type="entry name" value="HTH_TetR"/>
</dbReference>
<dbReference type="RefSeq" id="WP_044218558.1">
    <property type="nucleotide sequence ID" value="NZ_JBKAGJ010000018.1"/>
</dbReference>
<evidence type="ECO:0000259" key="3">
    <source>
        <dbReference type="PROSITE" id="PS50977"/>
    </source>
</evidence>
<dbReference type="Pfam" id="PF00440">
    <property type="entry name" value="TetR_N"/>
    <property type="match status" value="1"/>
</dbReference>
<evidence type="ECO:0000313" key="4">
    <source>
        <dbReference type="EMBL" id="KGE88713.1"/>
    </source>
</evidence>
<organism evidence="4 5">
    <name type="scientific">Phaeodactylibacter xiamenensis</name>
    <dbReference type="NCBI Taxonomy" id="1524460"/>
    <lineage>
        <taxon>Bacteria</taxon>
        <taxon>Pseudomonadati</taxon>
        <taxon>Bacteroidota</taxon>
        <taxon>Saprospiria</taxon>
        <taxon>Saprospirales</taxon>
        <taxon>Haliscomenobacteraceae</taxon>
        <taxon>Phaeodactylibacter</taxon>
    </lineage>
</organism>
<gene>
    <name evidence="4" type="ORF">IX84_08635</name>
</gene>
<dbReference type="STRING" id="1524460.IX84_08635"/>
<dbReference type="Proteomes" id="UP000029736">
    <property type="component" value="Unassembled WGS sequence"/>
</dbReference>
<name>A0A098SAQ2_9BACT</name>
<sequence>MSIFIQMQLNERLYLKNPQDTKLGKKIIQYSIILIDEIGFEAFTFKKLAERINSTEASVYRYFENKHRLLVYLLCWYWEWMKFHIDYNTMNIEDPKQKLKIAISAIVDTSRRNTSIQFVDEDVLHRIVVAEATKAYHTKQVDEENKEGFFLTYKSLAKRIAKIIKEVNPNYPYPRALASTLLEMANNHIYFAQHLPSLTDIEVKEGDLSQVEELLEDFAFGLLIRD</sequence>
<accession>A0A098SAQ2</accession>
<feature type="domain" description="HTH tetR-type" evidence="3">
    <location>
        <begin position="21"/>
        <end position="81"/>
    </location>
</feature>
<feature type="DNA-binding region" description="H-T-H motif" evidence="2">
    <location>
        <begin position="44"/>
        <end position="63"/>
    </location>
</feature>
<dbReference type="Gene3D" id="1.10.357.10">
    <property type="entry name" value="Tetracycline Repressor, domain 2"/>
    <property type="match status" value="1"/>
</dbReference>
<dbReference type="OrthoDB" id="649282at2"/>
<evidence type="ECO:0000256" key="1">
    <source>
        <dbReference type="ARBA" id="ARBA00023125"/>
    </source>
</evidence>